<dbReference type="SUPFAM" id="SSF52540">
    <property type="entry name" value="P-loop containing nucleoside triphosphate hydrolases"/>
    <property type="match status" value="1"/>
</dbReference>
<dbReference type="InterPro" id="IPR040632">
    <property type="entry name" value="Sulfotransfer_4"/>
</dbReference>
<name>A0ABU3U794_9FLAO</name>
<accession>A0ABU3U794</accession>
<reference evidence="1 2" key="1">
    <citation type="submission" date="2023-10" db="EMBL/GenBank/DDBJ databases">
        <title>Marimonas sp. nov. isolated from tidal mud flat.</title>
        <authorList>
            <person name="Jaincy N.J."/>
            <person name="Srinivasan S."/>
            <person name="Lee S.-S."/>
        </authorList>
    </citation>
    <scope>NUCLEOTIDE SEQUENCE [LARGE SCALE GENOMIC DNA]</scope>
    <source>
        <strain evidence="1 2">MJ-SS3</strain>
    </source>
</reference>
<dbReference type="InterPro" id="IPR027417">
    <property type="entry name" value="P-loop_NTPase"/>
</dbReference>
<organism evidence="1 2">
    <name type="scientific">Gilvirhabdus luticola</name>
    <dbReference type="NCBI Taxonomy" id="3079858"/>
    <lineage>
        <taxon>Bacteria</taxon>
        <taxon>Pseudomonadati</taxon>
        <taxon>Bacteroidota</taxon>
        <taxon>Flavobacteriia</taxon>
        <taxon>Flavobacteriales</taxon>
        <taxon>Flavobacteriaceae</taxon>
        <taxon>Gilvirhabdus</taxon>
    </lineage>
</organism>
<comment type="caution">
    <text evidence="1">The sequence shown here is derived from an EMBL/GenBank/DDBJ whole genome shotgun (WGS) entry which is preliminary data.</text>
</comment>
<dbReference type="EMBL" id="JAWHTF010000004">
    <property type="protein sequence ID" value="MDU8886266.1"/>
    <property type="molecule type" value="Genomic_DNA"/>
</dbReference>
<keyword evidence="2" id="KW-1185">Reference proteome</keyword>
<dbReference type="PANTHER" id="PTHR36978:SF4">
    <property type="entry name" value="P-LOOP CONTAINING NUCLEOSIDE TRIPHOSPHATE HYDROLASE PROTEIN"/>
    <property type="match status" value="1"/>
</dbReference>
<evidence type="ECO:0000313" key="1">
    <source>
        <dbReference type="EMBL" id="MDU8886266.1"/>
    </source>
</evidence>
<proteinExistence type="predicted"/>
<dbReference type="Gene3D" id="3.40.50.300">
    <property type="entry name" value="P-loop containing nucleotide triphosphate hydrolases"/>
    <property type="match status" value="1"/>
</dbReference>
<dbReference type="RefSeq" id="WP_316662239.1">
    <property type="nucleotide sequence ID" value="NZ_JAWHTF010000004.1"/>
</dbReference>
<dbReference type="PANTHER" id="PTHR36978">
    <property type="entry name" value="P-LOOP CONTAINING NUCLEOTIDE TRIPHOSPHATE HYDROLASE"/>
    <property type="match status" value="1"/>
</dbReference>
<protein>
    <submittedName>
        <fullName evidence="1">Sulfotransferase</fullName>
    </submittedName>
</protein>
<gene>
    <name evidence="1" type="ORF">RXV94_08845</name>
</gene>
<evidence type="ECO:0000313" key="2">
    <source>
        <dbReference type="Proteomes" id="UP001268651"/>
    </source>
</evidence>
<dbReference type="Pfam" id="PF17784">
    <property type="entry name" value="Sulfotransfer_4"/>
    <property type="match status" value="1"/>
</dbReference>
<dbReference type="Proteomes" id="UP001268651">
    <property type="component" value="Unassembled WGS sequence"/>
</dbReference>
<sequence length="227" mass="26278">MSIKIIGAGLPRTGTNTLKVSLVTLGYCKHVYHMKELLVNPERLHYWKTLDDTGDTDWDGLYDGYDGTVDFPGYPWYKEHMKQYPDAKVILTVRDFESWYKSVDSTVFRAGPQTPGEKIKMLSKLLFNARARNVVKCIKWFKKVFFAERLQGNFGDKAFAEKFWNDHIAEVKAHVPADKLLVYDVRDGWAPLCKFLGVEEPKDPLPHLNKKENFKEMLPKLMKGQMV</sequence>